<keyword evidence="6" id="KW-1185">Reference proteome</keyword>
<keyword evidence="2" id="KW-0547">Nucleotide-binding</keyword>
<dbReference type="Pfam" id="PF00005">
    <property type="entry name" value="ABC_tran"/>
    <property type="match status" value="1"/>
</dbReference>
<dbReference type="RefSeq" id="WP_055745493.1">
    <property type="nucleotide sequence ID" value="NZ_LJJB01000010.1"/>
</dbReference>
<dbReference type="InterPro" id="IPR003439">
    <property type="entry name" value="ABC_transporter-like_ATP-bd"/>
</dbReference>
<gene>
    <name evidence="5" type="ORF">AN963_15780</name>
</gene>
<proteinExistence type="predicted"/>
<dbReference type="Gene3D" id="3.40.50.300">
    <property type="entry name" value="P-loop containing nucleotide triphosphate hydrolases"/>
    <property type="match status" value="1"/>
</dbReference>
<accession>A0ABR5N6Z6</accession>
<dbReference type="EMBL" id="LJJB01000010">
    <property type="protein sequence ID" value="KQL46408.1"/>
    <property type="molecule type" value="Genomic_DNA"/>
</dbReference>
<dbReference type="PROSITE" id="PS00211">
    <property type="entry name" value="ABC_TRANSPORTER_1"/>
    <property type="match status" value="1"/>
</dbReference>
<dbReference type="SMART" id="SM00382">
    <property type="entry name" value="AAA"/>
    <property type="match status" value="1"/>
</dbReference>
<reference evidence="5 6" key="1">
    <citation type="submission" date="2015-09" db="EMBL/GenBank/DDBJ databases">
        <title>Genome sequencing project for genomic taxonomy and phylogenomics of Bacillus-like bacteria.</title>
        <authorList>
            <person name="Liu B."/>
            <person name="Wang J."/>
            <person name="Zhu Y."/>
            <person name="Liu G."/>
            <person name="Chen Q."/>
            <person name="Chen Z."/>
            <person name="Lan J."/>
            <person name="Che J."/>
            <person name="Ge C."/>
            <person name="Shi H."/>
            <person name="Pan Z."/>
            <person name="Liu X."/>
        </authorList>
    </citation>
    <scope>NUCLEOTIDE SEQUENCE [LARGE SCALE GENOMIC DNA]</scope>
    <source>
        <strain evidence="5 6">DSM 8552</strain>
    </source>
</reference>
<comment type="caution">
    <text evidence="5">The sequence shown here is derived from an EMBL/GenBank/DDBJ whole genome shotgun (WGS) entry which is preliminary data.</text>
</comment>
<evidence type="ECO:0000256" key="3">
    <source>
        <dbReference type="ARBA" id="ARBA00022840"/>
    </source>
</evidence>
<evidence type="ECO:0000313" key="6">
    <source>
        <dbReference type="Proteomes" id="UP000051063"/>
    </source>
</evidence>
<dbReference type="PANTHER" id="PTHR43776">
    <property type="entry name" value="TRANSPORT ATP-BINDING PROTEIN"/>
    <property type="match status" value="1"/>
</dbReference>
<feature type="domain" description="ABC transporter" evidence="4">
    <location>
        <begin position="4"/>
        <end position="253"/>
    </location>
</feature>
<name>A0ABR5N6Z6_BRECH</name>
<evidence type="ECO:0000259" key="4">
    <source>
        <dbReference type="PROSITE" id="PS50893"/>
    </source>
</evidence>
<dbReference type="PROSITE" id="PS50893">
    <property type="entry name" value="ABC_TRANSPORTER_2"/>
    <property type="match status" value="1"/>
</dbReference>
<dbReference type="InterPro" id="IPR027417">
    <property type="entry name" value="P-loop_NTPase"/>
</dbReference>
<dbReference type="InterPro" id="IPR017871">
    <property type="entry name" value="ABC_transporter-like_CS"/>
</dbReference>
<protein>
    <submittedName>
        <fullName evidence="5">Nickel import ATP-binding protein NikE</fullName>
    </submittedName>
</protein>
<dbReference type="InterPro" id="IPR003593">
    <property type="entry name" value="AAA+_ATPase"/>
</dbReference>
<dbReference type="CDD" id="cd03257">
    <property type="entry name" value="ABC_NikE_OppD_transporters"/>
    <property type="match status" value="1"/>
</dbReference>
<dbReference type="Proteomes" id="UP000051063">
    <property type="component" value="Unassembled WGS sequence"/>
</dbReference>
<evidence type="ECO:0000256" key="2">
    <source>
        <dbReference type="ARBA" id="ARBA00022741"/>
    </source>
</evidence>
<keyword evidence="3 5" id="KW-0067">ATP-binding</keyword>
<keyword evidence="1" id="KW-0813">Transport</keyword>
<dbReference type="SUPFAM" id="SSF52540">
    <property type="entry name" value="P-loop containing nucleoside triphosphate hydrolases"/>
    <property type="match status" value="1"/>
</dbReference>
<organism evidence="5 6">
    <name type="scientific">Brevibacillus choshinensis</name>
    <dbReference type="NCBI Taxonomy" id="54911"/>
    <lineage>
        <taxon>Bacteria</taxon>
        <taxon>Bacillati</taxon>
        <taxon>Bacillota</taxon>
        <taxon>Bacilli</taxon>
        <taxon>Bacillales</taxon>
        <taxon>Paenibacillaceae</taxon>
        <taxon>Brevibacillus</taxon>
    </lineage>
</organism>
<evidence type="ECO:0000313" key="5">
    <source>
        <dbReference type="EMBL" id="KQL46408.1"/>
    </source>
</evidence>
<dbReference type="InterPro" id="IPR050319">
    <property type="entry name" value="ABC_transp_ATP-bind"/>
</dbReference>
<dbReference type="GO" id="GO:0005524">
    <property type="term" value="F:ATP binding"/>
    <property type="evidence" value="ECO:0007669"/>
    <property type="project" value="UniProtKB-KW"/>
</dbReference>
<evidence type="ECO:0000256" key="1">
    <source>
        <dbReference type="ARBA" id="ARBA00022448"/>
    </source>
</evidence>
<sequence>MSLLVVNQVTKTYASSGWFRSAKEAGSGVTDVTFQVEPGMCLGILGESGAGKSTLGKIVLGLLPPDSGSVGFQGMDLYRTDRQTRKRLRRDLQVVFQDCYSSVNPRMTVKQIIGEPLRNYERLSAKEEELIIAELLETVGLAATDMEKMPGQMSGGQLQRVNIARAIALKPKMIVLDEPVSSLDMIVQKQILYHLRELKEKIGLSYLFISHDVLAVNVLSDKVAIIDRGRIVETMETSKMFQCVHPASKRIIQAR</sequence>